<protein>
    <submittedName>
        <fullName evidence="9">ABC transporter permease</fullName>
    </submittedName>
</protein>
<dbReference type="InterPro" id="IPR051447">
    <property type="entry name" value="Lipoprotein-release_system"/>
</dbReference>
<keyword evidence="10" id="KW-1185">Reference proteome</keyword>
<proteinExistence type="inferred from homology"/>
<comment type="similarity">
    <text evidence="2">Belongs to the ABC-4 integral membrane protein family. LolC/E subfamily.</text>
</comment>
<feature type="transmembrane region" description="Helical" evidence="7">
    <location>
        <begin position="341"/>
        <end position="359"/>
    </location>
</feature>
<feature type="domain" description="ABC3 transporter permease C-terminal" evidence="8">
    <location>
        <begin position="667"/>
        <end position="778"/>
    </location>
</feature>
<evidence type="ECO:0000256" key="3">
    <source>
        <dbReference type="ARBA" id="ARBA00022475"/>
    </source>
</evidence>
<feature type="transmembrane region" description="Helical" evidence="7">
    <location>
        <begin position="752"/>
        <end position="775"/>
    </location>
</feature>
<organism evidence="9 10">
    <name type="scientific">Streptomyces pactum</name>
    <dbReference type="NCBI Taxonomy" id="68249"/>
    <lineage>
        <taxon>Bacteria</taxon>
        <taxon>Bacillati</taxon>
        <taxon>Actinomycetota</taxon>
        <taxon>Actinomycetes</taxon>
        <taxon>Kitasatosporales</taxon>
        <taxon>Streptomycetaceae</taxon>
        <taxon>Streptomyces</taxon>
    </lineage>
</organism>
<feature type="transmembrane region" description="Helical" evidence="7">
    <location>
        <begin position="693"/>
        <end position="713"/>
    </location>
</feature>
<dbReference type="Pfam" id="PF02687">
    <property type="entry name" value="FtsX"/>
    <property type="match status" value="2"/>
</dbReference>
<accession>A0ABS0NNJ5</accession>
<evidence type="ECO:0000256" key="7">
    <source>
        <dbReference type="SAM" id="Phobius"/>
    </source>
</evidence>
<comment type="caution">
    <text evidence="9">The sequence shown here is derived from an EMBL/GenBank/DDBJ whole genome shotgun (WGS) entry which is preliminary data.</text>
</comment>
<dbReference type="PANTHER" id="PTHR30489:SF0">
    <property type="entry name" value="LIPOPROTEIN-RELEASING SYSTEM TRANSMEMBRANE PROTEIN LOLE"/>
    <property type="match status" value="1"/>
</dbReference>
<evidence type="ECO:0000256" key="2">
    <source>
        <dbReference type="ARBA" id="ARBA00005236"/>
    </source>
</evidence>
<feature type="transmembrane region" description="Helical" evidence="7">
    <location>
        <begin position="202"/>
        <end position="225"/>
    </location>
</feature>
<keyword evidence="5 7" id="KW-1133">Transmembrane helix</keyword>
<feature type="transmembrane region" description="Helical" evidence="7">
    <location>
        <begin position="719"/>
        <end position="740"/>
    </location>
</feature>
<feature type="transmembrane region" description="Helical" evidence="7">
    <location>
        <begin position="299"/>
        <end position="320"/>
    </location>
</feature>
<dbReference type="EMBL" id="JACYXC010000001">
    <property type="protein sequence ID" value="MBH5336753.1"/>
    <property type="molecule type" value="Genomic_DNA"/>
</dbReference>
<feature type="transmembrane region" description="Helical" evidence="7">
    <location>
        <begin position="371"/>
        <end position="392"/>
    </location>
</feature>
<evidence type="ECO:0000313" key="10">
    <source>
        <dbReference type="Proteomes" id="UP000807371"/>
    </source>
</evidence>
<keyword evidence="6 7" id="KW-0472">Membrane</keyword>
<keyword evidence="3" id="KW-1003">Cell membrane</keyword>
<evidence type="ECO:0000313" key="9">
    <source>
        <dbReference type="EMBL" id="MBH5336753.1"/>
    </source>
</evidence>
<feature type="transmembrane region" description="Helical" evidence="7">
    <location>
        <begin position="663"/>
        <end position="681"/>
    </location>
</feature>
<reference evidence="9 10" key="1">
    <citation type="submission" date="2020-09" db="EMBL/GenBank/DDBJ databases">
        <title>Biosynthesis of the nuclear factor of activated T cells inhibitor NFAT-133 and its congeners in Streptomyces pactum.</title>
        <authorList>
            <person name="Zhou W."/>
            <person name="Posri P."/>
            <person name="Abugrain M.E."/>
            <person name="Weisberg A.J."/>
            <person name="Chang J.H."/>
            <person name="Mahmud T."/>
        </authorList>
    </citation>
    <scope>NUCLEOTIDE SEQUENCE [LARGE SCALE GENOMIC DNA]</scope>
    <source>
        <strain evidence="9 10">ATCC 27456</strain>
    </source>
</reference>
<gene>
    <name evidence="9" type="ORF">IHE55_19050</name>
</gene>
<feature type="domain" description="ABC3 transporter permease C-terminal" evidence="8">
    <location>
        <begin position="211"/>
        <end position="321"/>
    </location>
</feature>
<sequence length="786" mass="83536">MAPAPARRGVAGWAADLAMGARFAVTGGREGWARTLLTALGVGLGVTLLLLATSVPEIISARDSRSHARTPTVSLSNARGPETLLISQVHTTFHEEDIQGVRLYPEGDRATAPPGVERLPATGEMVVSPALGRLLDSAEGERLAERLPYRVTGTIDGLGLLGPHELFFYAGVDRATAVDDDYFRADGWEAGPGSAEEFPPELVLLIVIGCVVLLMPIVIFIATAVRFGGERRDRRLAALRLVGADGAMTRRIAAGEALCGALLGLAVGGALFALARQLADRVEVWGYSAFPSDVTPAGPLAALVLLAVPACAVVVTMVALRGVAIEPLGVVRQSRPRRRRLWWRLLLPVLGLGLLLPLIGGYSGTGGTETAQVTAGAVLVLIGTTALLPWAVESVVERFRGGPLPWQLATRRLQLGSGPAARAVSGITVAVAGAIAVQMLFASVEAENTKVTGQDTTRAQFVSGIELRNGLGMERVIDAFRDTEGVDRAVGLVESLVTPVRPDGRPAEPGQEQWLTYGACDSLRELARLPDCRDGQVYLVAPASDDDPAATPRPGDRLDLRADATRPAKDTRHLWTVPRTAQRAESRIDPLGSEFTGVLVTPGALELSRLDGAYLRTMLTLDPAVDDAMERARNTEARFDERMNGWATSDTKENEQFTDVRRGLFIGATATLLLIGASMIVSMLEQLRERRRLLAVLVAFGTPRATLAWSVLWQTAVPVVIGLAISVAGGLTLGTVLLRMVGSPVAVDWTSLAFMAGTGAGVIALVTLVSMGPLWRMMRPDGLRSE</sequence>
<dbReference type="PANTHER" id="PTHR30489">
    <property type="entry name" value="LIPOPROTEIN-RELEASING SYSTEM TRANSMEMBRANE PROTEIN LOLE"/>
    <property type="match status" value="1"/>
</dbReference>
<evidence type="ECO:0000256" key="6">
    <source>
        <dbReference type="ARBA" id="ARBA00023136"/>
    </source>
</evidence>
<evidence type="ECO:0000259" key="8">
    <source>
        <dbReference type="Pfam" id="PF02687"/>
    </source>
</evidence>
<name>A0ABS0NNJ5_9ACTN</name>
<keyword evidence="4 7" id="KW-0812">Transmembrane</keyword>
<dbReference type="InterPro" id="IPR003838">
    <property type="entry name" value="ABC3_permease_C"/>
</dbReference>
<evidence type="ECO:0000256" key="1">
    <source>
        <dbReference type="ARBA" id="ARBA00004651"/>
    </source>
</evidence>
<evidence type="ECO:0000256" key="5">
    <source>
        <dbReference type="ARBA" id="ARBA00022989"/>
    </source>
</evidence>
<comment type="subcellular location">
    <subcellularLocation>
        <location evidence="1">Cell membrane</location>
        <topology evidence="1">Multi-pass membrane protein</topology>
    </subcellularLocation>
</comment>
<feature type="transmembrane region" description="Helical" evidence="7">
    <location>
        <begin position="257"/>
        <end position="279"/>
    </location>
</feature>
<evidence type="ECO:0000256" key="4">
    <source>
        <dbReference type="ARBA" id="ARBA00022692"/>
    </source>
</evidence>
<dbReference type="Proteomes" id="UP000807371">
    <property type="component" value="Unassembled WGS sequence"/>
</dbReference>